<evidence type="ECO:0000256" key="2">
    <source>
        <dbReference type="ARBA" id="ARBA00023015"/>
    </source>
</evidence>
<sequence>MLSPRSSSLSSSTPSETEALLAQIASYLNLPSASQPRTLAQLSGSPQLDGQQPSSLPASVSAEATRYDPLWQPSQVAGHRSWRSSSFSSSFLDAENSTSWDSAPVQRLKRRFGATCDHCRSVHLRCDLPSRSSSAAIPSSLPSVLDQIDQQQTAPAGSLSCSRCQAKGLRCTMTPTRASERTTAFNRSGSVIQKARSLHGSLAPAAPKMEEQASALITAVCAATAMRPTAFRITDRVMARSLTVRMLNCYFAVCHVQLPVVDYVDFRARFNAADGDPRRMSMLANAGRQHARAQDSSPHVIVGTPASTETLLAVLVAWAARYTDAPLAFGVTSQDAAGGSSSSSSPFSSPTESRRGSLATTTPPKRKRKRGVACDSCRLRRVRCDITEVVAGSSCSRCLEKGIYCTDEYIRSTQAKSKQKTSGDSSTSNNDGDSSSLSVAFNAFLDTSPSLTSSISLRAWMPSAEAVGGSGTHAQRSLAWRRGRQRKAFCLGALQHALDLANKHDLVNKPSVECIQVLTLLYSLVESIDPAQGQRLIRAACSHLEKLGLTAQMTLNLGDSNSVVNVLRTLQAHRSYTVPWCMDAIASVLLKRAPCFALEWIVQFEEHGQQQAQRPLLSLVPSQMSGLTQAAGVGLSITSMLQLGAVARSIGKHILMEQRVDKLQQACHTAWFSVDSVMSMSDRSASCVGSALDSMPALHPLGWVGITKVLASLLHLAIFRALSEQCAALAAQNVPDDLEAMQMLQSQGMLRAIESCRRTSHFIKVILPLGIIQFRGSTFKQIPHLAKFLAQVPTVAEPQGETDFQSQQHSPPMDALHSSDKRQGEVLKSVEGLGRAQLGPFTTAAKQREVEWLIAALLQLGYAWDEMPDEANDVQSLLHSQGL</sequence>
<dbReference type="PANTHER" id="PTHR31668">
    <property type="entry name" value="GLUCOSE TRANSPORT TRANSCRIPTION REGULATOR RGT1-RELATED-RELATED"/>
    <property type="match status" value="1"/>
</dbReference>
<dbReference type="Pfam" id="PF00172">
    <property type="entry name" value="Zn_clus"/>
    <property type="match status" value="1"/>
</dbReference>
<proteinExistence type="predicted"/>
<organism evidence="8 9">
    <name type="scientific">Pseudozyma hubeiensis (strain SY62)</name>
    <name type="common">Yeast</name>
    <dbReference type="NCBI Taxonomy" id="1305764"/>
    <lineage>
        <taxon>Eukaryota</taxon>
        <taxon>Fungi</taxon>
        <taxon>Dikarya</taxon>
        <taxon>Basidiomycota</taxon>
        <taxon>Ustilaginomycotina</taxon>
        <taxon>Ustilaginomycetes</taxon>
        <taxon>Ustilaginales</taxon>
        <taxon>Ustilaginaceae</taxon>
        <taxon>Pseudozyma</taxon>
    </lineage>
</organism>
<keyword evidence="9" id="KW-1185">Reference proteome</keyword>
<keyword evidence="1" id="KW-0479">Metal-binding</keyword>
<dbReference type="SUPFAM" id="SSF57701">
    <property type="entry name" value="Zn2/Cys6 DNA-binding domain"/>
    <property type="match status" value="2"/>
</dbReference>
<evidence type="ECO:0000313" key="9">
    <source>
        <dbReference type="Proteomes" id="UP000014071"/>
    </source>
</evidence>
<reference evidence="9" key="1">
    <citation type="journal article" date="2013" name="Genome Announc.">
        <title>Draft genome sequence of the basidiomycetous yeast-like fungus Pseudozyma hubeiensis SY62, which produces an abundant amount of the biosurfactant mannosylerythritol lipids.</title>
        <authorList>
            <person name="Konishi M."/>
            <person name="Hatada Y."/>
            <person name="Horiuchi J."/>
        </authorList>
    </citation>
    <scope>NUCLEOTIDE SEQUENCE [LARGE SCALE GENOMIC DNA]</scope>
    <source>
        <strain evidence="9">SY62</strain>
    </source>
</reference>
<name>R9P5C7_PSEHS</name>
<keyword evidence="2" id="KW-0805">Transcription regulation</keyword>
<dbReference type="InterPro" id="IPR001138">
    <property type="entry name" value="Zn2Cys6_DnaBD"/>
</dbReference>
<dbReference type="PROSITE" id="PS00463">
    <property type="entry name" value="ZN2_CY6_FUNGAL_1"/>
    <property type="match status" value="1"/>
</dbReference>
<dbReference type="STRING" id="1305764.R9P5C7"/>
<dbReference type="SMART" id="SM00066">
    <property type="entry name" value="GAL4"/>
    <property type="match status" value="2"/>
</dbReference>
<accession>R9P5C7</accession>
<keyword evidence="4" id="KW-0804">Transcription</keyword>
<dbReference type="CDD" id="cd00067">
    <property type="entry name" value="GAL4"/>
    <property type="match status" value="1"/>
</dbReference>
<dbReference type="Proteomes" id="UP000014071">
    <property type="component" value="Unassembled WGS sequence"/>
</dbReference>
<evidence type="ECO:0000256" key="4">
    <source>
        <dbReference type="ARBA" id="ARBA00023163"/>
    </source>
</evidence>
<feature type="compositionally biased region" description="Low complexity" evidence="6">
    <location>
        <begin position="422"/>
        <end position="434"/>
    </location>
</feature>
<gene>
    <name evidence="8" type="ORF">PHSY_004147</name>
</gene>
<dbReference type="HOGENOM" id="CLU_010296_0_0_1"/>
<dbReference type="InterPro" id="IPR050797">
    <property type="entry name" value="Carb_Metab_Trans_Reg"/>
</dbReference>
<evidence type="ECO:0000259" key="7">
    <source>
        <dbReference type="PROSITE" id="PS50048"/>
    </source>
</evidence>
<feature type="region of interest" description="Disordered" evidence="6">
    <location>
        <begin position="799"/>
        <end position="821"/>
    </location>
</feature>
<dbReference type="eggNOG" id="ENOG502S86Z">
    <property type="taxonomic scope" value="Eukaryota"/>
</dbReference>
<evidence type="ECO:0000313" key="8">
    <source>
        <dbReference type="EMBL" id="GAC96566.1"/>
    </source>
</evidence>
<dbReference type="RefSeq" id="XP_012190153.1">
    <property type="nucleotide sequence ID" value="XM_012334763.1"/>
</dbReference>
<feature type="region of interest" description="Disordered" evidence="6">
    <location>
        <begin position="415"/>
        <end position="434"/>
    </location>
</feature>
<dbReference type="GO" id="GO:0003677">
    <property type="term" value="F:DNA binding"/>
    <property type="evidence" value="ECO:0007669"/>
    <property type="project" value="UniProtKB-KW"/>
</dbReference>
<dbReference type="GO" id="GO:0008270">
    <property type="term" value="F:zinc ion binding"/>
    <property type="evidence" value="ECO:0007669"/>
    <property type="project" value="InterPro"/>
</dbReference>
<protein>
    <submittedName>
        <fullName evidence="8">Potential fungal zinc cluster transcription factor</fullName>
    </submittedName>
</protein>
<dbReference type="PROSITE" id="PS50048">
    <property type="entry name" value="ZN2_CY6_FUNGAL_2"/>
    <property type="match status" value="1"/>
</dbReference>
<feature type="compositionally biased region" description="Polar residues" evidence="6">
    <location>
        <begin position="35"/>
        <end position="58"/>
    </location>
</feature>
<evidence type="ECO:0000256" key="3">
    <source>
        <dbReference type="ARBA" id="ARBA00023125"/>
    </source>
</evidence>
<evidence type="ECO:0000256" key="5">
    <source>
        <dbReference type="ARBA" id="ARBA00023242"/>
    </source>
</evidence>
<dbReference type="OrthoDB" id="39175at2759"/>
<dbReference type="PANTHER" id="PTHR31668:SF26">
    <property type="entry name" value="GLUCOSE TRANSPORT TRANSCRIPTION REGULATOR RGT1-RELATED"/>
    <property type="match status" value="1"/>
</dbReference>
<feature type="region of interest" description="Disordered" evidence="6">
    <location>
        <begin position="334"/>
        <end position="372"/>
    </location>
</feature>
<dbReference type="EMBL" id="DF238802">
    <property type="protein sequence ID" value="GAC96566.1"/>
    <property type="molecule type" value="Genomic_DNA"/>
</dbReference>
<dbReference type="Gene3D" id="4.10.240.10">
    <property type="entry name" value="Zn(2)-C6 fungal-type DNA-binding domain"/>
    <property type="match status" value="2"/>
</dbReference>
<feature type="region of interest" description="Disordered" evidence="6">
    <location>
        <begin position="35"/>
        <end position="60"/>
    </location>
</feature>
<evidence type="ECO:0000256" key="6">
    <source>
        <dbReference type="SAM" id="MobiDB-lite"/>
    </source>
</evidence>
<feature type="compositionally biased region" description="Low complexity" evidence="6">
    <location>
        <begin position="340"/>
        <end position="350"/>
    </location>
</feature>
<dbReference type="GeneID" id="24109432"/>
<feature type="domain" description="Zn(2)-C6 fungal-type" evidence="7">
    <location>
        <begin position="373"/>
        <end position="407"/>
    </location>
</feature>
<keyword evidence="5" id="KW-0539">Nucleus</keyword>
<dbReference type="AlphaFoldDB" id="R9P5C7"/>
<keyword evidence="3" id="KW-0238">DNA-binding</keyword>
<dbReference type="GO" id="GO:0000981">
    <property type="term" value="F:DNA-binding transcription factor activity, RNA polymerase II-specific"/>
    <property type="evidence" value="ECO:0007669"/>
    <property type="project" value="InterPro"/>
</dbReference>
<dbReference type="InterPro" id="IPR036864">
    <property type="entry name" value="Zn2-C6_fun-type_DNA-bd_sf"/>
</dbReference>
<evidence type="ECO:0000256" key="1">
    <source>
        <dbReference type="ARBA" id="ARBA00022723"/>
    </source>
</evidence>